<dbReference type="PRINTS" id="PR01438">
    <property type="entry name" value="UNVRSLSTRESS"/>
</dbReference>
<evidence type="ECO:0000256" key="2">
    <source>
        <dbReference type="SAM" id="Coils"/>
    </source>
</evidence>
<keyword evidence="2" id="KW-0175">Coiled coil</keyword>
<feature type="domain" description="UspA" evidence="3">
    <location>
        <begin position="3"/>
        <end position="138"/>
    </location>
</feature>
<reference evidence="4 5" key="1">
    <citation type="submission" date="2020-06" db="EMBL/GenBank/DDBJ databases">
        <title>NJ-3-1, isolated from saline soil.</title>
        <authorList>
            <person name="Cui H.L."/>
            <person name="Shi X."/>
        </authorList>
    </citation>
    <scope>NUCLEOTIDE SEQUENCE [LARGE SCALE GENOMIC DNA]</scope>
    <source>
        <strain evidence="4 5">NJ-3-1</strain>
    </source>
</reference>
<accession>A0A7D5LBV1</accession>
<evidence type="ECO:0000256" key="1">
    <source>
        <dbReference type="ARBA" id="ARBA00008791"/>
    </source>
</evidence>
<comment type="similarity">
    <text evidence="1">Belongs to the universal stress protein A family.</text>
</comment>
<evidence type="ECO:0000313" key="4">
    <source>
        <dbReference type="EMBL" id="QLG63186.1"/>
    </source>
</evidence>
<dbReference type="PANTHER" id="PTHR46268">
    <property type="entry name" value="STRESS RESPONSE PROTEIN NHAX"/>
    <property type="match status" value="1"/>
</dbReference>
<proteinExistence type="inferred from homology"/>
<dbReference type="SUPFAM" id="SSF52402">
    <property type="entry name" value="Adenine nucleotide alpha hydrolases-like"/>
    <property type="match status" value="1"/>
</dbReference>
<dbReference type="KEGG" id="halu:HUG12_16185"/>
<dbReference type="AlphaFoldDB" id="A0A7D5LBV1"/>
<dbReference type="OrthoDB" id="105697at2157"/>
<evidence type="ECO:0000313" key="5">
    <source>
        <dbReference type="Proteomes" id="UP000509626"/>
    </source>
</evidence>
<evidence type="ECO:0000259" key="3">
    <source>
        <dbReference type="Pfam" id="PF00582"/>
    </source>
</evidence>
<dbReference type="GeneID" id="56039030"/>
<gene>
    <name evidence="4" type="ORF">HUG12_16185</name>
</gene>
<dbReference type="RefSeq" id="WP_179269771.1">
    <property type="nucleotide sequence ID" value="NZ_CP058579.1"/>
</dbReference>
<dbReference type="CDD" id="cd00293">
    <property type="entry name" value="USP-like"/>
    <property type="match status" value="1"/>
</dbReference>
<keyword evidence="5" id="KW-1185">Reference proteome</keyword>
<dbReference type="InterPro" id="IPR006016">
    <property type="entry name" value="UspA"/>
</dbReference>
<dbReference type="Gene3D" id="3.40.50.620">
    <property type="entry name" value="HUPs"/>
    <property type="match status" value="1"/>
</dbReference>
<dbReference type="EMBL" id="CP058579">
    <property type="protein sequence ID" value="QLG63186.1"/>
    <property type="molecule type" value="Genomic_DNA"/>
</dbReference>
<dbReference type="InterPro" id="IPR006015">
    <property type="entry name" value="Universal_stress_UspA"/>
</dbReference>
<sequence length="138" mass="15137">MAILVPYDGSHPAQNAVEHAVKTTGDEEIILLRVIEVASGSIEAGINLVQEKLKEKQEEEADELSEEIETILDTDRVEFRVETAVGKPSREIVSFAEEHDITQIIIGSHGREGVSRVLLGNVAENVVRRAPTTVTVVR</sequence>
<dbReference type="PANTHER" id="PTHR46268:SF24">
    <property type="entry name" value="UNIVERSAL STRESS PROTEIN"/>
    <property type="match status" value="1"/>
</dbReference>
<feature type="coiled-coil region" evidence="2">
    <location>
        <begin position="46"/>
        <end position="74"/>
    </location>
</feature>
<name>A0A7D5LBV1_9EURY</name>
<organism evidence="4 5">
    <name type="scientific">Halorarum salinum</name>
    <dbReference type="NCBI Taxonomy" id="2743089"/>
    <lineage>
        <taxon>Archaea</taxon>
        <taxon>Methanobacteriati</taxon>
        <taxon>Methanobacteriota</taxon>
        <taxon>Stenosarchaea group</taxon>
        <taxon>Halobacteria</taxon>
        <taxon>Halobacteriales</taxon>
        <taxon>Haloferacaceae</taxon>
        <taxon>Halorarum</taxon>
    </lineage>
</organism>
<dbReference type="InterPro" id="IPR014729">
    <property type="entry name" value="Rossmann-like_a/b/a_fold"/>
</dbReference>
<protein>
    <submittedName>
        <fullName evidence="4">Universal stress protein</fullName>
    </submittedName>
</protein>
<dbReference type="Pfam" id="PF00582">
    <property type="entry name" value="Usp"/>
    <property type="match status" value="1"/>
</dbReference>
<dbReference type="Proteomes" id="UP000509626">
    <property type="component" value="Chromosome"/>
</dbReference>